<comment type="caution">
    <text evidence="8">The sequence shown here is derived from an EMBL/GenBank/DDBJ whole genome shotgun (WGS) entry which is preliminary data.</text>
</comment>
<name>A0ABQ5VDX2_9RHOB</name>
<proteinExistence type="inferred from homology"/>
<comment type="subcellular location">
    <subcellularLocation>
        <location evidence="5">Cytoplasm</location>
    </subcellularLocation>
</comment>
<sequence length="178" mass="19020">MTDLIPVGAIAGAYGVRGELRIKSYCAVPEDIENYSPLWTEGRGKQLALAILRPIKNGFSARIPDVASKEEADAMRGTVLYADRSQLPSLPDDEFYYADLIGLEVYDTGGVLLGRVKTVNNHGADDLLELQLAGKTDTVFLPFTKAAVPTVDLAAGRIVADPPLGILPESETAESSAD</sequence>
<evidence type="ECO:0000256" key="1">
    <source>
        <dbReference type="ARBA" id="ARBA00022490"/>
    </source>
</evidence>
<dbReference type="Gene3D" id="2.40.30.60">
    <property type="entry name" value="RimM"/>
    <property type="match status" value="1"/>
</dbReference>
<dbReference type="InterPro" id="IPR056792">
    <property type="entry name" value="PRC_RimM"/>
</dbReference>
<keyword evidence="1 5" id="KW-0963">Cytoplasm</keyword>
<evidence type="ECO:0000313" key="8">
    <source>
        <dbReference type="EMBL" id="GLQ25285.1"/>
    </source>
</evidence>
<dbReference type="InterPro" id="IPR009000">
    <property type="entry name" value="Transl_B-barrel_sf"/>
</dbReference>
<keyword evidence="2 5" id="KW-0690">Ribosome biogenesis</keyword>
<evidence type="ECO:0000256" key="2">
    <source>
        <dbReference type="ARBA" id="ARBA00022517"/>
    </source>
</evidence>
<evidence type="ECO:0000256" key="4">
    <source>
        <dbReference type="ARBA" id="ARBA00023186"/>
    </source>
</evidence>
<organism evidence="8 9">
    <name type="scientific">Sulfitobacter pacificus</name>
    <dbReference type="NCBI Taxonomy" id="1499314"/>
    <lineage>
        <taxon>Bacteria</taxon>
        <taxon>Pseudomonadati</taxon>
        <taxon>Pseudomonadota</taxon>
        <taxon>Alphaproteobacteria</taxon>
        <taxon>Rhodobacterales</taxon>
        <taxon>Roseobacteraceae</taxon>
        <taxon>Sulfitobacter</taxon>
    </lineage>
</organism>
<dbReference type="Gene3D" id="2.30.30.240">
    <property type="entry name" value="PRC-barrel domain"/>
    <property type="match status" value="1"/>
</dbReference>
<feature type="domain" description="RimM N-terminal" evidence="6">
    <location>
        <begin position="7"/>
        <end position="86"/>
    </location>
</feature>
<dbReference type="InterPro" id="IPR011033">
    <property type="entry name" value="PRC_barrel-like_sf"/>
</dbReference>
<reference evidence="8" key="2">
    <citation type="submission" date="2023-01" db="EMBL/GenBank/DDBJ databases">
        <title>Draft genome sequence of Sulfitobacter pacificus strain NBRC 109915.</title>
        <authorList>
            <person name="Sun Q."/>
            <person name="Mori K."/>
        </authorList>
    </citation>
    <scope>NUCLEOTIDE SEQUENCE</scope>
    <source>
        <strain evidence="8">NBRC 109915</strain>
    </source>
</reference>
<dbReference type="InterPro" id="IPR011961">
    <property type="entry name" value="RimM"/>
</dbReference>
<dbReference type="InterPro" id="IPR036976">
    <property type="entry name" value="RimM_N_sf"/>
</dbReference>
<feature type="domain" description="Ribosome maturation factor RimM PRC barrel" evidence="7">
    <location>
        <begin position="98"/>
        <end position="166"/>
    </location>
</feature>
<comment type="similarity">
    <text evidence="5">Belongs to the RimM family.</text>
</comment>
<dbReference type="Pfam" id="PF24986">
    <property type="entry name" value="PRC_RimM"/>
    <property type="match status" value="1"/>
</dbReference>
<dbReference type="SUPFAM" id="SSF50447">
    <property type="entry name" value="Translation proteins"/>
    <property type="match status" value="1"/>
</dbReference>
<evidence type="ECO:0000259" key="6">
    <source>
        <dbReference type="Pfam" id="PF01782"/>
    </source>
</evidence>
<reference evidence="8" key="1">
    <citation type="journal article" date="2014" name="Int. J. Syst. Evol. Microbiol.">
        <title>Complete genome of a new Firmicutes species belonging to the dominant human colonic microbiota ('Ruminococcus bicirculans') reveals two chromosomes and a selective capacity to utilize plant glucans.</title>
        <authorList>
            <consortium name="NISC Comparative Sequencing Program"/>
            <person name="Wegmann U."/>
            <person name="Louis P."/>
            <person name="Goesmann A."/>
            <person name="Henrissat B."/>
            <person name="Duncan S.H."/>
            <person name="Flint H.J."/>
        </authorList>
    </citation>
    <scope>NUCLEOTIDE SEQUENCE</scope>
    <source>
        <strain evidence="8">NBRC 109915</strain>
    </source>
</reference>
<comment type="subunit">
    <text evidence="5">Binds ribosomal protein uS19.</text>
</comment>
<dbReference type="InterPro" id="IPR002676">
    <property type="entry name" value="RimM_N"/>
</dbReference>
<evidence type="ECO:0000256" key="3">
    <source>
        <dbReference type="ARBA" id="ARBA00022552"/>
    </source>
</evidence>
<dbReference type="EMBL" id="BSNL01000001">
    <property type="protein sequence ID" value="GLQ25285.1"/>
    <property type="molecule type" value="Genomic_DNA"/>
</dbReference>
<dbReference type="Proteomes" id="UP001161388">
    <property type="component" value="Unassembled WGS sequence"/>
</dbReference>
<keyword evidence="4 5" id="KW-0143">Chaperone</keyword>
<keyword evidence="9" id="KW-1185">Reference proteome</keyword>
<dbReference type="PANTHER" id="PTHR33692:SF1">
    <property type="entry name" value="RIBOSOME MATURATION FACTOR RIMM"/>
    <property type="match status" value="1"/>
</dbReference>
<dbReference type="PANTHER" id="PTHR33692">
    <property type="entry name" value="RIBOSOME MATURATION FACTOR RIMM"/>
    <property type="match status" value="1"/>
</dbReference>
<protein>
    <recommendedName>
        <fullName evidence="5">Ribosome maturation factor RimM</fullName>
    </recommendedName>
</protein>
<evidence type="ECO:0000256" key="5">
    <source>
        <dbReference type="HAMAP-Rule" id="MF_00014"/>
    </source>
</evidence>
<accession>A0ABQ5VDX2</accession>
<dbReference type="HAMAP" id="MF_00014">
    <property type="entry name" value="Ribosome_mat_RimM"/>
    <property type="match status" value="1"/>
</dbReference>
<gene>
    <name evidence="5 8" type="primary">rimM</name>
    <name evidence="8" type="ORF">GCM10007927_00880</name>
</gene>
<dbReference type="SUPFAM" id="SSF50346">
    <property type="entry name" value="PRC-barrel domain"/>
    <property type="match status" value="1"/>
</dbReference>
<dbReference type="NCBIfam" id="TIGR02273">
    <property type="entry name" value="16S_RimM"/>
    <property type="match status" value="1"/>
</dbReference>
<evidence type="ECO:0000259" key="7">
    <source>
        <dbReference type="Pfam" id="PF24986"/>
    </source>
</evidence>
<comment type="function">
    <text evidence="5">An accessory protein needed during the final step in the assembly of 30S ribosomal subunit, possibly for assembly of the head region. Essential for efficient processing of 16S rRNA. May be needed both before and after RbfA during the maturation of 16S rRNA. It has affinity for free ribosomal 30S subunits but not for 70S ribosomes.</text>
</comment>
<comment type="domain">
    <text evidence="5">The PRC barrel domain binds ribosomal protein uS19.</text>
</comment>
<evidence type="ECO:0000313" key="9">
    <source>
        <dbReference type="Proteomes" id="UP001161388"/>
    </source>
</evidence>
<dbReference type="RefSeq" id="WP_284369469.1">
    <property type="nucleotide sequence ID" value="NZ_BAABWP010000009.1"/>
</dbReference>
<dbReference type="Pfam" id="PF01782">
    <property type="entry name" value="RimM"/>
    <property type="match status" value="1"/>
</dbReference>
<keyword evidence="3 5" id="KW-0698">rRNA processing</keyword>